<feature type="transmembrane region" description="Helical" evidence="6">
    <location>
        <begin position="252"/>
        <end position="275"/>
    </location>
</feature>
<proteinExistence type="predicted"/>
<dbReference type="Pfam" id="PF02653">
    <property type="entry name" value="BPD_transp_2"/>
    <property type="match status" value="1"/>
</dbReference>
<feature type="transmembrane region" description="Helical" evidence="6">
    <location>
        <begin position="287"/>
        <end position="312"/>
    </location>
</feature>
<keyword evidence="4 6" id="KW-1133">Transmembrane helix</keyword>
<dbReference type="Proteomes" id="UP001519924">
    <property type="component" value="Unassembled WGS sequence"/>
</dbReference>
<feature type="transmembrane region" description="Helical" evidence="6">
    <location>
        <begin position="84"/>
        <end position="102"/>
    </location>
</feature>
<feature type="transmembrane region" description="Helical" evidence="6">
    <location>
        <begin position="213"/>
        <end position="232"/>
    </location>
</feature>
<keyword evidence="2" id="KW-1003">Cell membrane</keyword>
<dbReference type="PANTHER" id="PTHR30482">
    <property type="entry name" value="HIGH-AFFINITY BRANCHED-CHAIN AMINO ACID TRANSPORT SYSTEM PERMEASE"/>
    <property type="match status" value="1"/>
</dbReference>
<dbReference type="InterPro" id="IPR001851">
    <property type="entry name" value="ABC_transp_permease"/>
</dbReference>
<feature type="transmembrane region" description="Helical" evidence="6">
    <location>
        <begin position="34"/>
        <end position="53"/>
    </location>
</feature>
<accession>A0ABS7F209</accession>
<evidence type="ECO:0000256" key="4">
    <source>
        <dbReference type="ARBA" id="ARBA00022989"/>
    </source>
</evidence>
<evidence type="ECO:0000313" key="7">
    <source>
        <dbReference type="EMBL" id="MBW8269634.1"/>
    </source>
</evidence>
<keyword evidence="5 6" id="KW-0472">Membrane</keyword>
<name>A0ABS7F209_9PROT</name>
<dbReference type="CDD" id="cd06581">
    <property type="entry name" value="TM_PBP1_LivM_like"/>
    <property type="match status" value="1"/>
</dbReference>
<feature type="transmembrane region" description="Helical" evidence="6">
    <location>
        <begin position="60"/>
        <end position="78"/>
    </location>
</feature>
<comment type="subcellular location">
    <subcellularLocation>
        <location evidence="1">Cell membrane</location>
        <topology evidence="1">Multi-pass membrane protein</topology>
    </subcellularLocation>
</comment>
<evidence type="ECO:0000256" key="3">
    <source>
        <dbReference type="ARBA" id="ARBA00022692"/>
    </source>
</evidence>
<protein>
    <submittedName>
        <fullName evidence="7">Branched-chain amino acid ABC transporter permease</fullName>
    </submittedName>
</protein>
<dbReference type="RefSeq" id="WP_220117387.1">
    <property type="nucleotide sequence ID" value="NZ_JAHZUY010000018.1"/>
</dbReference>
<gene>
    <name evidence="7" type="ORF">K1J50_09060</name>
</gene>
<evidence type="ECO:0000313" key="8">
    <source>
        <dbReference type="Proteomes" id="UP001519924"/>
    </source>
</evidence>
<feature type="transmembrane region" description="Helical" evidence="6">
    <location>
        <begin position="109"/>
        <end position="130"/>
    </location>
</feature>
<organism evidence="7 8">
    <name type="scientific">Caldovatus aquaticus</name>
    <dbReference type="NCBI Taxonomy" id="2865671"/>
    <lineage>
        <taxon>Bacteria</taxon>
        <taxon>Pseudomonadati</taxon>
        <taxon>Pseudomonadota</taxon>
        <taxon>Alphaproteobacteria</taxon>
        <taxon>Acetobacterales</taxon>
        <taxon>Roseomonadaceae</taxon>
        <taxon>Caldovatus</taxon>
    </lineage>
</organism>
<keyword evidence="3 6" id="KW-0812">Transmembrane</keyword>
<comment type="caution">
    <text evidence="7">The sequence shown here is derived from an EMBL/GenBank/DDBJ whole genome shotgun (WGS) entry which is preliminary data.</text>
</comment>
<dbReference type="PANTHER" id="PTHR30482:SF17">
    <property type="entry name" value="ABC TRANSPORTER ATP-BINDING PROTEIN"/>
    <property type="match status" value="1"/>
</dbReference>
<keyword evidence="8" id="KW-1185">Reference proteome</keyword>
<dbReference type="EMBL" id="JAHZUY010000018">
    <property type="protein sequence ID" value="MBW8269634.1"/>
    <property type="molecule type" value="Genomic_DNA"/>
</dbReference>
<sequence length="332" mass="35350">MRGGALLAALAAVAALAAAPPLLGEYRTTLLLPVFGYGVALLGLNLLFGYGGLVSFGHAMFVAAGAYAAAVVTGVWRIESFEAVLLAAAAAGLALALPVGALCARYTKIFFGMLTLAFGMLFHSFLFKFYGLTGGDQGMRVRRPTLLGLEFEELDKTAFLVGPYYWYCLAVAALLALLMWRIVRSPFGLALRAQRDNPRKAEYLGVEVRRTRFVAFLVSAAFGAVGGAMLAVPTGLADPELAYWTHSGTLVFMTLLGGFAHFAGPLLGALAYVLLQDWLMSLTPYWRLLLGAVLALIVLACPQGLMGLPALLRARLAARRRRAAAPHPAPAE</sequence>
<evidence type="ECO:0000256" key="2">
    <source>
        <dbReference type="ARBA" id="ARBA00022475"/>
    </source>
</evidence>
<evidence type="ECO:0000256" key="1">
    <source>
        <dbReference type="ARBA" id="ARBA00004651"/>
    </source>
</evidence>
<dbReference type="InterPro" id="IPR043428">
    <property type="entry name" value="LivM-like"/>
</dbReference>
<reference evidence="7 8" key="1">
    <citation type="submission" date="2021-08" db="EMBL/GenBank/DDBJ databases">
        <title>Caldovatus sediminis gen. nov., sp. nov., a moderately thermophilic bacterium isolated from a hot spring.</title>
        <authorList>
            <person name="Hu C.-J."/>
            <person name="Li W.-J."/>
            <person name="Xian W.-D."/>
        </authorList>
    </citation>
    <scope>NUCLEOTIDE SEQUENCE [LARGE SCALE GENOMIC DNA]</scope>
    <source>
        <strain evidence="7 8">SYSU G05006</strain>
    </source>
</reference>
<evidence type="ECO:0000256" key="5">
    <source>
        <dbReference type="ARBA" id="ARBA00023136"/>
    </source>
</evidence>
<evidence type="ECO:0000256" key="6">
    <source>
        <dbReference type="SAM" id="Phobius"/>
    </source>
</evidence>
<feature type="transmembrane region" description="Helical" evidence="6">
    <location>
        <begin position="164"/>
        <end position="183"/>
    </location>
</feature>